<feature type="region of interest" description="Disordered" evidence="1">
    <location>
        <begin position="19"/>
        <end position="40"/>
    </location>
</feature>
<reference evidence="2 3" key="1">
    <citation type="submission" date="2022-01" db="EMBL/GenBank/DDBJ databases">
        <authorList>
            <person name="Xiong W."/>
            <person name="Schranz E."/>
        </authorList>
    </citation>
    <scope>NUCLEOTIDE SEQUENCE [LARGE SCALE GENOMIC DNA]</scope>
</reference>
<keyword evidence="3" id="KW-1185">Reference proteome</keyword>
<name>A0AAU9MSC3_9ASTR</name>
<dbReference type="EMBL" id="CAKMRJ010003334">
    <property type="protein sequence ID" value="CAH1430764.1"/>
    <property type="molecule type" value="Genomic_DNA"/>
</dbReference>
<dbReference type="Proteomes" id="UP001157418">
    <property type="component" value="Unassembled WGS sequence"/>
</dbReference>
<dbReference type="AlphaFoldDB" id="A0AAU9MSC3"/>
<sequence>MWPSVARTREVRCCDLKGDNELEKARNNQRTRRRTSTQTSPLARQFLLQRNDEILEEEVQPGFIYEIYVPQKPSS</sequence>
<accession>A0AAU9MSC3</accession>
<evidence type="ECO:0000313" key="2">
    <source>
        <dbReference type="EMBL" id="CAH1430764.1"/>
    </source>
</evidence>
<comment type="caution">
    <text evidence="2">The sequence shown here is derived from an EMBL/GenBank/DDBJ whole genome shotgun (WGS) entry which is preliminary data.</text>
</comment>
<organism evidence="2 3">
    <name type="scientific">Lactuca virosa</name>
    <dbReference type="NCBI Taxonomy" id="75947"/>
    <lineage>
        <taxon>Eukaryota</taxon>
        <taxon>Viridiplantae</taxon>
        <taxon>Streptophyta</taxon>
        <taxon>Embryophyta</taxon>
        <taxon>Tracheophyta</taxon>
        <taxon>Spermatophyta</taxon>
        <taxon>Magnoliopsida</taxon>
        <taxon>eudicotyledons</taxon>
        <taxon>Gunneridae</taxon>
        <taxon>Pentapetalae</taxon>
        <taxon>asterids</taxon>
        <taxon>campanulids</taxon>
        <taxon>Asterales</taxon>
        <taxon>Asteraceae</taxon>
        <taxon>Cichorioideae</taxon>
        <taxon>Cichorieae</taxon>
        <taxon>Lactucinae</taxon>
        <taxon>Lactuca</taxon>
    </lineage>
</organism>
<proteinExistence type="predicted"/>
<evidence type="ECO:0000313" key="3">
    <source>
        <dbReference type="Proteomes" id="UP001157418"/>
    </source>
</evidence>
<gene>
    <name evidence="2" type="ORF">LVIROSA_LOCUS17517</name>
</gene>
<protein>
    <submittedName>
        <fullName evidence="2">Uncharacterized protein</fullName>
    </submittedName>
</protein>
<evidence type="ECO:0000256" key="1">
    <source>
        <dbReference type="SAM" id="MobiDB-lite"/>
    </source>
</evidence>